<feature type="domain" description="Flagellin C-terminal" evidence="1">
    <location>
        <begin position="253"/>
        <end position="328"/>
    </location>
</feature>
<comment type="caution">
    <text evidence="2">The sequence shown here is derived from an EMBL/GenBank/DDBJ whole genome shotgun (WGS) entry which is preliminary data.</text>
</comment>
<evidence type="ECO:0000313" key="2">
    <source>
        <dbReference type="EMBL" id="TDL75237.1"/>
    </source>
</evidence>
<dbReference type="Proteomes" id="UP000295701">
    <property type="component" value="Unassembled WGS sequence"/>
</dbReference>
<sequence length="328" mass="33068">MQSIGDLAQSFLLRRGAARLEAETTRLGQALTTGLAPDIAAATGGDTRAIAALSRDLTLADTYDRAAVEMGLRAAGAQAALGAISGRLSTLTGQTATLTGAASPQALDALSSEGRNAFLGAIGDLNTAVAGHSVFAGTRVDAPAVISGDAILGKLRALTAGMTTAGDIGAAIDGYFGPGGEFSTADYRGSPAPAPAIAIAQGQRAAIGLTADDPALRSGLAAAAKLALLDDASQAARAALAIDARADLMPAERAITGLRGRLGATEAQIDAARASTAARRHALESERNARIGVDPYETATRLQQAMAQLDTLHAVTARLSRLSLVNHL</sequence>
<dbReference type="Pfam" id="PF00700">
    <property type="entry name" value="Flagellin_C"/>
    <property type="match status" value="1"/>
</dbReference>
<keyword evidence="3" id="KW-1185">Reference proteome</keyword>
<dbReference type="RefSeq" id="WP_133397932.1">
    <property type="nucleotide sequence ID" value="NZ_SNAA01000021.1"/>
</dbReference>
<dbReference type="OrthoDB" id="7312911at2"/>
<organism evidence="2 3">
    <name type="scientific">Palleronia sediminis</name>
    <dbReference type="NCBI Taxonomy" id="2547833"/>
    <lineage>
        <taxon>Bacteria</taxon>
        <taxon>Pseudomonadati</taxon>
        <taxon>Pseudomonadota</taxon>
        <taxon>Alphaproteobacteria</taxon>
        <taxon>Rhodobacterales</taxon>
        <taxon>Roseobacteraceae</taxon>
        <taxon>Palleronia</taxon>
    </lineage>
</organism>
<accession>A0A4R5ZYX5</accession>
<protein>
    <recommendedName>
        <fullName evidence="1">Flagellin C-terminal domain-containing protein</fullName>
    </recommendedName>
</protein>
<name>A0A4R5ZYX5_9RHOB</name>
<gene>
    <name evidence="2" type="ORF">E2L08_15095</name>
</gene>
<dbReference type="InterPro" id="IPR046358">
    <property type="entry name" value="Flagellin_C"/>
</dbReference>
<evidence type="ECO:0000313" key="3">
    <source>
        <dbReference type="Proteomes" id="UP000295701"/>
    </source>
</evidence>
<dbReference type="AlphaFoldDB" id="A0A4R5ZYX5"/>
<proteinExistence type="predicted"/>
<dbReference type="EMBL" id="SNAA01000021">
    <property type="protein sequence ID" value="TDL75237.1"/>
    <property type="molecule type" value="Genomic_DNA"/>
</dbReference>
<dbReference type="SUPFAM" id="SSF64518">
    <property type="entry name" value="Phase 1 flagellin"/>
    <property type="match status" value="1"/>
</dbReference>
<reference evidence="2 3" key="1">
    <citation type="submission" date="2019-03" db="EMBL/GenBank/DDBJ databases">
        <title>Primorskyibacter sp. SS33 isolated from sediments.</title>
        <authorList>
            <person name="Xunke S."/>
        </authorList>
    </citation>
    <scope>NUCLEOTIDE SEQUENCE [LARGE SCALE GENOMIC DNA]</scope>
    <source>
        <strain evidence="2 3">SS33</strain>
    </source>
</reference>
<evidence type="ECO:0000259" key="1">
    <source>
        <dbReference type="Pfam" id="PF00700"/>
    </source>
</evidence>